<dbReference type="EMBL" id="GBRH01251697">
    <property type="protein sequence ID" value="JAD46198.1"/>
    <property type="molecule type" value="Transcribed_RNA"/>
</dbReference>
<proteinExistence type="predicted"/>
<name>A0A0A9A8F3_ARUDO</name>
<protein>
    <submittedName>
        <fullName evidence="2">Uncharacterized protein</fullName>
    </submittedName>
</protein>
<feature type="region of interest" description="Disordered" evidence="1">
    <location>
        <begin position="1"/>
        <end position="27"/>
    </location>
</feature>
<organism evidence="2">
    <name type="scientific">Arundo donax</name>
    <name type="common">Giant reed</name>
    <name type="synonym">Donax arundinaceus</name>
    <dbReference type="NCBI Taxonomy" id="35708"/>
    <lineage>
        <taxon>Eukaryota</taxon>
        <taxon>Viridiplantae</taxon>
        <taxon>Streptophyta</taxon>
        <taxon>Embryophyta</taxon>
        <taxon>Tracheophyta</taxon>
        <taxon>Spermatophyta</taxon>
        <taxon>Magnoliopsida</taxon>
        <taxon>Liliopsida</taxon>
        <taxon>Poales</taxon>
        <taxon>Poaceae</taxon>
        <taxon>PACMAD clade</taxon>
        <taxon>Arundinoideae</taxon>
        <taxon>Arundineae</taxon>
        <taxon>Arundo</taxon>
    </lineage>
</organism>
<dbReference type="AlphaFoldDB" id="A0A0A9A8F3"/>
<evidence type="ECO:0000256" key="1">
    <source>
        <dbReference type="SAM" id="MobiDB-lite"/>
    </source>
</evidence>
<reference evidence="2" key="2">
    <citation type="journal article" date="2015" name="Data Brief">
        <title>Shoot transcriptome of the giant reed, Arundo donax.</title>
        <authorList>
            <person name="Barrero R.A."/>
            <person name="Guerrero F.D."/>
            <person name="Moolhuijzen P."/>
            <person name="Goolsby J.A."/>
            <person name="Tidwell J."/>
            <person name="Bellgard S.E."/>
            <person name="Bellgard M.I."/>
        </authorList>
    </citation>
    <scope>NUCLEOTIDE SEQUENCE</scope>
    <source>
        <tissue evidence="2">Shoot tissue taken approximately 20 cm above the soil surface</tissue>
    </source>
</reference>
<accession>A0A0A9A8F3</accession>
<reference evidence="2" key="1">
    <citation type="submission" date="2014-09" db="EMBL/GenBank/DDBJ databases">
        <authorList>
            <person name="Magalhaes I.L.F."/>
            <person name="Oliveira U."/>
            <person name="Santos F.R."/>
            <person name="Vidigal T.H.D.A."/>
            <person name="Brescovit A.D."/>
            <person name="Santos A.J."/>
        </authorList>
    </citation>
    <scope>NUCLEOTIDE SEQUENCE</scope>
    <source>
        <tissue evidence="2">Shoot tissue taken approximately 20 cm above the soil surface</tissue>
    </source>
</reference>
<feature type="compositionally biased region" description="Basic residues" evidence="1">
    <location>
        <begin position="13"/>
        <end position="27"/>
    </location>
</feature>
<evidence type="ECO:0000313" key="2">
    <source>
        <dbReference type="EMBL" id="JAD46198.1"/>
    </source>
</evidence>
<sequence>MTSVTYRSLSGRATRRRRRWTRVHRRC</sequence>